<proteinExistence type="predicted"/>
<protein>
    <submittedName>
        <fullName evidence="1">Uncharacterized protein</fullName>
    </submittedName>
</protein>
<dbReference type="AlphaFoldDB" id="A0A6F8PXA8"/>
<evidence type="ECO:0000313" key="1">
    <source>
        <dbReference type="EMBL" id="BBP46677.1"/>
    </source>
</evidence>
<gene>
    <name evidence="1" type="ORF">THMIRHAS_20500</name>
</gene>
<dbReference type="EMBL" id="AP021889">
    <property type="protein sequence ID" value="BBP46677.1"/>
    <property type="molecule type" value="Genomic_DNA"/>
</dbReference>
<accession>A0A6F8PXA8</accession>
<name>A0A6F8PXA8_9GAMM</name>
<dbReference type="Proteomes" id="UP000501726">
    <property type="component" value="Chromosome"/>
</dbReference>
<sequence>MPPVGSIGFELLNAFMMSLVGEKLRGYEPLPFGYTKQIVFRIIGKQSRWSKILTKKGK</sequence>
<dbReference type="KEGG" id="tse:THMIRHAS_20500"/>
<keyword evidence="2" id="KW-1185">Reference proteome</keyword>
<reference evidence="2" key="1">
    <citation type="submission" date="2019-11" db="EMBL/GenBank/DDBJ databases">
        <title>Isolation and characterization of two novel species in the genus Thiomicrorhabdus.</title>
        <authorList>
            <person name="Mochizuki J."/>
            <person name="Kojima H."/>
            <person name="Fukui M."/>
        </authorList>
    </citation>
    <scope>NUCLEOTIDE SEQUENCE [LARGE SCALE GENOMIC DNA]</scope>
    <source>
        <strain evidence="2">aks77</strain>
    </source>
</reference>
<evidence type="ECO:0000313" key="2">
    <source>
        <dbReference type="Proteomes" id="UP000501726"/>
    </source>
</evidence>
<organism evidence="1 2">
    <name type="scientific">Thiosulfatimonas sediminis</name>
    <dbReference type="NCBI Taxonomy" id="2675054"/>
    <lineage>
        <taxon>Bacteria</taxon>
        <taxon>Pseudomonadati</taxon>
        <taxon>Pseudomonadota</taxon>
        <taxon>Gammaproteobacteria</taxon>
        <taxon>Thiotrichales</taxon>
        <taxon>Piscirickettsiaceae</taxon>
        <taxon>Thiosulfatimonas</taxon>
    </lineage>
</organism>